<protein>
    <submittedName>
        <fullName evidence="9">WSC domain-containing protein</fullName>
    </submittedName>
</protein>
<dbReference type="GeneID" id="70136144"/>
<dbReference type="Proteomes" id="UP000758603">
    <property type="component" value="Unassembled WGS sequence"/>
</dbReference>
<comment type="caution">
    <text evidence="9">The sequence shown here is derived from an EMBL/GenBank/DDBJ whole genome shotgun (WGS) entry which is preliminary data.</text>
</comment>
<keyword evidence="4" id="KW-1133">Transmembrane helix</keyword>
<keyword evidence="3" id="KW-0732">Signal</keyword>
<evidence type="ECO:0000256" key="5">
    <source>
        <dbReference type="ARBA" id="ARBA00023136"/>
    </source>
</evidence>
<keyword evidence="6" id="KW-0325">Glycoprotein</keyword>
<keyword evidence="2" id="KW-0812">Transmembrane</keyword>
<evidence type="ECO:0000256" key="3">
    <source>
        <dbReference type="ARBA" id="ARBA00022729"/>
    </source>
</evidence>
<dbReference type="GO" id="GO:0005886">
    <property type="term" value="C:plasma membrane"/>
    <property type="evidence" value="ECO:0007669"/>
    <property type="project" value="TreeGrafter"/>
</dbReference>
<sequence>MTIDTCLAYCSTKGYHTAGLEYGRECWCGNALASGAQLDAGIRGNCSTPCAGDESQTCGGASLLSVYKNDTVRAASWVPGVGGYVYAGCYDEGKGRAVGDFRAADAAMTVDACVGICGGKGFAWAGLEYGQECWCARGLNKNAPLLSSPGQADQCTMQCAGNKGQTCGGSNKVSVYRSNGAQKEKRSRKRSLGPHATKIGEDGRPTVIKTVKMVRRGRFGRRDAFAA</sequence>
<dbReference type="PANTHER" id="PTHR24269:SF16">
    <property type="entry name" value="PROTEIN SLG1"/>
    <property type="match status" value="1"/>
</dbReference>
<name>A0A9P8ZYC8_9PEZI</name>
<dbReference type="InterPro" id="IPR051836">
    <property type="entry name" value="Kremen_rcpt"/>
</dbReference>
<evidence type="ECO:0000256" key="4">
    <source>
        <dbReference type="ARBA" id="ARBA00022989"/>
    </source>
</evidence>
<dbReference type="RefSeq" id="XP_045958185.1">
    <property type="nucleotide sequence ID" value="XM_046107253.1"/>
</dbReference>
<evidence type="ECO:0000256" key="2">
    <source>
        <dbReference type="ARBA" id="ARBA00022692"/>
    </source>
</evidence>
<feature type="region of interest" description="Disordered" evidence="7">
    <location>
        <begin position="178"/>
        <end position="203"/>
    </location>
</feature>
<dbReference type="InterPro" id="IPR002889">
    <property type="entry name" value="WSC_carb-bd"/>
</dbReference>
<proteinExistence type="predicted"/>
<reference evidence="9" key="1">
    <citation type="journal article" date="2021" name="Nat. Commun.">
        <title>Genetic determinants of endophytism in the Arabidopsis root mycobiome.</title>
        <authorList>
            <person name="Mesny F."/>
            <person name="Miyauchi S."/>
            <person name="Thiergart T."/>
            <person name="Pickel B."/>
            <person name="Atanasova L."/>
            <person name="Karlsson M."/>
            <person name="Huettel B."/>
            <person name="Barry K.W."/>
            <person name="Haridas S."/>
            <person name="Chen C."/>
            <person name="Bauer D."/>
            <person name="Andreopoulos W."/>
            <person name="Pangilinan J."/>
            <person name="LaButti K."/>
            <person name="Riley R."/>
            <person name="Lipzen A."/>
            <person name="Clum A."/>
            <person name="Drula E."/>
            <person name="Henrissat B."/>
            <person name="Kohler A."/>
            <person name="Grigoriev I.V."/>
            <person name="Martin F.M."/>
            <person name="Hacquard S."/>
        </authorList>
    </citation>
    <scope>NUCLEOTIDE SEQUENCE</scope>
    <source>
        <strain evidence="9">MPI-SDFR-AT-0073</strain>
    </source>
</reference>
<accession>A0A9P8ZYC8</accession>
<feature type="domain" description="WSC" evidence="8">
    <location>
        <begin position="83"/>
        <end position="179"/>
    </location>
</feature>
<comment type="subcellular location">
    <subcellularLocation>
        <location evidence="1">Membrane</location>
        <topology evidence="1">Single-pass membrane protein</topology>
    </subcellularLocation>
</comment>
<dbReference type="PANTHER" id="PTHR24269">
    <property type="entry name" value="KREMEN PROTEIN"/>
    <property type="match status" value="1"/>
</dbReference>
<dbReference type="PROSITE" id="PS51212">
    <property type="entry name" value="WSC"/>
    <property type="match status" value="2"/>
</dbReference>
<evidence type="ECO:0000256" key="6">
    <source>
        <dbReference type="ARBA" id="ARBA00023180"/>
    </source>
</evidence>
<dbReference type="EMBL" id="JAGPXC010000004">
    <property type="protein sequence ID" value="KAH6653915.1"/>
    <property type="molecule type" value="Genomic_DNA"/>
</dbReference>
<keyword evidence="5" id="KW-0472">Membrane</keyword>
<evidence type="ECO:0000313" key="10">
    <source>
        <dbReference type="Proteomes" id="UP000758603"/>
    </source>
</evidence>
<gene>
    <name evidence="9" type="ORF">BKA67DRAFT_658254</name>
</gene>
<evidence type="ECO:0000313" key="9">
    <source>
        <dbReference type="EMBL" id="KAH6653915.1"/>
    </source>
</evidence>
<feature type="domain" description="WSC" evidence="8">
    <location>
        <begin position="1"/>
        <end position="70"/>
    </location>
</feature>
<dbReference type="Pfam" id="PF01822">
    <property type="entry name" value="WSC"/>
    <property type="match status" value="2"/>
</dbReference>
<dbReference type="SMART" id="SM00321">
    <property type="entry name" value="WSC"/>
    <property type="match status" value="2"/>
</dbReference>
<organism evidence="9 10">
    <name type="scientific">Truncatella angustata</name>
    <dbReference type="NCBI Taxonomy" id="152316"/>
    <lineage>
        <taxon>Eukaryota</taxon>
        <taxon>Fungi</taxon>
        <taxon>Dikarya</taxon>
        <taxon>Ascomycota</taxon>
        <taxon>Pezizomycotina</taxon>
        <taxon>Sordariomycetes</taxon>
        <taxon>Xylariomycetidae</taxon>
        <taxon>Amphisphaeriales</taxon>
        <taxon>Sporocadaceae</taxon>
        <taxon>Truncatella</taxon>
    </lineage>
</organism>
<evidence type="ECO:0000256" key="7">
    <source>
        <dbReference type="SAM" id="MobiDB-lite"/>
    </source>
</evidence>
<dbReference type="AlphaFoldDB" id="A0A9P8ZYC8"/>
<evidence type="ECO:0000259" key="8">
    <source>
        <dbReference type="PROSITE" id="PS51212"/>
    </source>
</evidence>
<evidence type="ECO:0000256" key="1">
    <source>
        <dbReference type="ARBA" id="ARBA00004167"/>
    </source>
</evidence>
<dbReference type="OrthoDB" id="4758540at2759"/>
<keyword evidence="10" id="KW-1185">Reference proteome</keyword>